<evidence type="ECO:0000313" key="4">
    <source>
        <dbReference type="Proteomes" id="UP000240424"/>
    </source>
</evidence>
<reference evidence="3 4" key="1">
    <citation type="submission" date="2017-01" db="EMBL/GenBank/DDBJ databases">
        <authorList>
            <consortium name="Urmite Genomes"/>
        </authorList>
    </citation>
    <scope>NUCLEOTIDE SEQUENCE [LARGE SCALE GENOMIC DNA]</scope>
    <source>
        <strain evidence="3 4">AB215</strain>
    </source>
</reference>
<gene>
    <name evidence="3" type="ORF">MNAB215_2025</name>
</gene>
<evidence type="ECO:0000256" key="1">
    <source>
        <dbReference type="SAM" id="MobiDB-lite"/>
    </source>
</evidence>
<organism evidence="3 4">
    <name type="scientific">Mycobacterium numidiamassiliense</name>
    <dbReference type="NCBI Taxonomy" id="1841861"/>
    <lineage>
        <taxon>Bacteria</taxon>
        <taxon>Bacillati</taxon>
        <taxon>Actinomycetota</taxon>
        <taxon>Actinomycetes</taxon>
        <taxon>Mycobacteriales</taxon>
        <taxon>Mycobacteriaceae</taxon>
        <taxon>Mycobacterium</taxon>
    </lineage>
</organism>
<sequence>MQVIFAGAATLALFSAMQPGHAESAVASGSPVTAPFGPQFPRTAPDMVGNGLATDDNTSTSNGGGDDYTPGNYSGGWGNNDFPTVDAPPPPPQQ</sequence>
<feature type="signal peptide" evidence="2">
    <location>
        <begin position="1"/>
        <end position="22"/>
    </location>
</feature>
<dbReference type="RefSeq" id="WP_077078739.1">
    <property type="nucleotide sequence ID" value="NZ_FUEZ01000004.1"/>
</dbReference>
<name>A0A2U3P7V2_9MYCO</name>
<feature type="region of interest" description="Disordered" evidence="1">
    <location>
        <begin position="36"/>
        <end position="94"/>
    </location>
</feature>
<dbReference type="Proteomes" id="UP000240424">
    <property type="component" value="Unassembled WGS sequence"/>
</dbReference>
<feature type="chain" id="PRO_5015637669" evidence="2">
    <location>
        <begin position="23"/>
        <end position="94"/>
    </location>
</feature>
<evidence type="ECO:0000313" key="3">
    <source>
        <dbReference type="EMBL" id="SPM39832.1"/>
    </source>
</evidence>
<evidence type="ECO:0000256" key="2">
    <source>
        <dbReference type="SAM" id="SignalP"/>
    </source>
</evidence>
<dbReference type="EMBL" id="FUEZ01000004">
    <property type="protein sequence ID" value="SPM39832.1"/>
    <property type="molecule type" value="Genomic_DNA"/>
</dbReference>
<proteinExistence type="predicted"/>
<dbReference type="AlphaFoldDB" id="A0A2U3P7V2"/>
<accession>A0A2U3P7V2</accession>
<protein>
    <submittedName>
        <fullName evidence="3">Mycobacterium numidiamassiliense ORFan</fullName>
    </submittedName>
</protein>
<keyword evidence="2" id="KW-0732">Signal</keyword>
<keyword evidence="4" id="KW-1185">Reference proteome</keyword>